<dbReference type="AlphaFoldDB" id="A0A2R6ADY7"/>
<dbReference type="InterPro" id="IPR011766">
    <property type="entry name" value="TPP_enzyme_TPP-bd"/>
</dbReference>
<accession>A0A2R6ADY7</accession>
<keyword evidence="5 10" id="KW-0808">Transferase</keyword>
<dbReference type="CDD" id="cd02015">
    <property type="entry name" value="TPP_AHAS"/>
    <property type="match status" value="1"/>
</dbReference>
<comment type="pathway">
    <text evidence="2 10">Amino-acid biosynthesis; L-valine biosynthesis; L-valine from pyruvate: step 1/4.</text>
</comment>
<dbReference type="InterPro" id="IPR012846">
    <property type="entry name" value="Acetolactate_synth_lsu"/>
</dbReference>
<sequence length="567" mass="61620">MSGSQALITALEQHKVKHVFGIPGGANLPIYDSLFDSDMHHILARHEQIAAHMADGYARVSGKAGVCIATSGPGATNFVTGLATAYADSSAVIAITGQVPKAMIGRDAFQETDILGVVAPITKYALQPLKAEDIPKAVAKAFYIATTGRPGPVLLDIPKDVQQEMADIEFPERVDVEGYCAEHPIDELEIKRATEILLNAKKPVLLGGGGVRISGAFQAFRAIAELLMAPVVTTLQGKGVFPEDHPLSLGAIGMHGRAEANRVVAECDALLAVGVRFSDRTTGVFSEFCKDAKIIHIDTDPSEFNKNKLVDVHILGDANKALTLLYQSLVQRISQNPENPWLKRVNEIRESLRNIPAYSEIPQELSGPNIVKRMREVLPRNAILTTGVGRHQMWCEIHYKVLEPRTWITSTGLGTMGFGLPAAIGAKLARPEVPVVDFDGDGSFVMTESALATAVEEGIPVISVILNDGSLGMVEQWQRLMYNRRYIGVKLRRNPDFVKLAEAYGAEGIRVDSLDEFEKALRSALKNDFPTVIEVPVSSEHDVFPFMPPGKTLGETLYGPKKEASIF</sequence>
<comment type="pathway">
    <text evidence="1 10">Amino-acid biosynthesis; L-isoleucine biosynthesis; L-isoleucine from 2-oxobutanoate: step 1/4.</text>
</comment>
<evidence type="ECO:0000313" key="15">
    <source>
        <dbReference type="Proteomes" id="UP000240880"/>
    </source>
</evidence>
<dbReference type="InterPro" id="IPR000399">
    <property type="entry name" value="TPP-bd_CS"/>
</dbReference>
<dbReference type="InterPro" id="IPR012001">
    <property type="entry name" value="Thiamin_PyroP_enz_TPP-bd_dom"/>
</dbReference>
<dbReference type="GO" id="GO:0030976">
    <property type="term" value="F:thiamine pyrophosphate binding"/>
    <property type="evidence" value="ECO:0007669"/>
    <property type="project" value="UniProtKB-UniRule"/>
</dbReference>
<comment type="cofactor">
    <cofactor evidence="10">
        <name>Mg(2+)</name>
        <dbReference type="ChEBI" id="CHEBI:18420"/>
    </cofactor>
    <text evidence="10">Binds 1 Mg(2+) ion per subunit.</text>
</comment>
<dbReference type="Pfam" id="PF02776">
    <property type="entry name" value="TPP_enzyme_N"/>
    <property type="match status" value="1"/>
</dbReference>
<evidence type="ECO:0000256" key="1">
    <source>
        <dbReference type="ARBA" id="ARBA00004974"/>
    </source>
</evidence>
<evidence type="ECO:0000313" key="14">
    <source>
        <dbReference type="EMBL" id="PSN84592.1"/>
    </source>
</evidence>
<keyword evidence="8 10" id="KW-0786">Thiamine pyrophosphate</keyword>
<dbReference type="InterPro" id="IPR045229">
    <property type="entry name" value="TPP_enz"/>
</dbReference>
<dbReference type="InterPro" id="IPR029061">
    <property type="entry name" value="THDP-binding"/>
</dbReference>
<name>A0A2R6ADY7_9ARCH</name>
<evidence type="ECO:0000259" key="13">
    <source>
        <dbReference type="Pfam" id="PF02776"/>
    </source>
</evidence>
<evidence type="ECO:0000256" key="5">
    <source>
        <dbReference type="ARBA" id="ARBA00022679"/>
    </source>
</evidence>
<dbReference type="GO" id="GO:0050660">
    <property type="term" value="F:flavin adenine dinucleotide binding"/>
    <property type="evidence" value="ECO:0007669"/>
    <property type="project" value="InterPro"/>
</dbReference>
<dbReference type="EMBL" id="NEXC01000001">
    <property type="protein sequence ID" value="PSN84592.1"/>
    <property type="molecule type" value="Genomic_DNA"/>
</dbReference>
<dbReference type="NCBIfam" id="TIGR00118">
    <property type="entry name" value="acolac_lg"/>
    <property type="match status" value="1"/>
</dbReference>
<keyword evidence="9 10" id="KW-0100">Branched-chain amino acid biosynthesis</keyword>
<dbReference type="CDD" id="cd07035">
    <property type="entry name" value="TPP_PYR_POX_like"/>
    <property type="match status" value="1"/>
</dbReference>
<dbReference type="PROSITE" id="PS00187">
    <property type="entry name" value="TPP_ENZYMES"/>
    <property type="match status" value="1"/>
</dbReference>
<dbReference type="Proteomes" id="UP000240880">
    <property type="component" value="Unassembled WGS sequence"/>
</dbReference>
<dbReference type="InterPro" id="IPR012000">
    <property type="entry name" value="Thiamin_PyroP_enz_cen_dom"/>
</dbReference>
<dbReference type="GO" id="GO:0000287">
    <property type="term" value="F:magnesium ion binding"/>
    <property type="evidence" value="ECO:0007669"/>
    <property type="project" value="UniProtKB-UniRule"/>
</dbReference>
<dbReference type="GO" id="GO:0044272">
    <property type="term" value="P:sulfur compound biosynthetic process"/>
    <property type="evidence" value="ECO:0007669"/>
    <property type="project" value="UniProtKB-ARBA"/>
</dbReference>
<feature type="domain" description="Thiamine pyrophosphate enzyme TPP-binding" evidence="12">
    <location>
        <begin position="387"/>
        <end position="535"/>
    </location>
</feature>
<dbReference type="SUPFAM" id="SSF52518">
    <property type="entry name" value="Thiamin diphosphate-binding fold (THDP-binding)"/>
    <property type="match status" value="2"/>
</dbReference>
<comment type="similarity">
    <text evidence="3 10">Belongs to the TPP enzyme family.</text>
</comment>
<evidence type="ECO:0000259" key="12">
    <source>
        <dbReference type="Pfam" id="PF02775"/>
    </source>
</evidence>
<comment type="cofactor">
    <cofactor evidence="10">
        <name>thiamine diphosphate</name>
        <dbReference type="ChEBI" id="CHEBI:58937"/>
    </cofactor>
    <text evidence="10">Binds 1 thiamine pyrophosphate per subunit.</text>
</comment>
<evidence type="ECO:0000259" key="11">
    <source>
        <dbReference type="Pfam" id="PF00205"/>
    </source>
</evidence>
<dbReference type="PANTHER" id="PTHR18968">
    <property type="entry name" value="THIAMINE PYROPHOSPHATE ENZYMES"/>
    <property type="match status" value="1"/>
</dbReference>
<organism evidence="14 15">
    <name type="scientific">Candidatus Marsarchaeota G1 archaeon OSP_D</name>
    <dbReference type="NCBI Taxonomy" id="1978155"/>
    <lineage>
        <taxon>Archaea</taxon>
        <taxon>Candidatus Marsarchaeota</taxon>
        <taxon>Candidatus Marsarchaeota group 1</taxon>
    </lineage>
</organism>
<dbReference type="GO" id="GO:0003984">
    <property type="term" value="F:acetolactate synthase activity"/>
    <property type="evidence" value="ECO:0007669"/>
    <property type="project" value="UniProtKB-EC"/>
</dbReference>
<evidence type="ECO:0000256" key="10">
    <source>
        <dbReference type="RuleBase" id="RU003591"/>
    </source>
</evidence>
<dbReference type="UniPathway" id="UPA00047">
    <property type="reaction ID" value="UER00055"/>
</dbReference>
<dbReference type="Gene3D" id="3.40.50.1220">
    <property type="entry name" value="TPP-binding domain"/>
    <property type="match status" value="1"/>
</dbReference>
<dbReference type="InterPro" id="IPR039368">
    <property type="entry name" value="AHAS_TPP"/>
</dbReference>
<keyword evidence="4 10" id="KW-0028">Amino-acid biosynthesis</keyword>
<dbReference type="EC" id="2.2.1.6" evidence="10"/>
<dbReference type="FunFam" id="3.40.50.1220:FF:000008">
    <property type="entry name" value="Acetolactate synthase"/>
    <property type="match status" value="1"/>
</dbReference>
<dbReference type="GO" id="GO:0009097">
    <property type="term" value="P:isoleucine biosynthetic process"/>
    <property type="evidence" value="ECO:0007669"/>
    <property type="project" value="UniProtKB-UniPathway"/>
</dbReference>
<keyword evidence="6 10" id="KW-0479">Metal-binding</keyword>
<reference evidence="14 15" key="1">
    <citation type="submission" date="2017-04" db="EMBL/GenBank/DDBJ databases">
        <title>Novel microbial lineages endemic to geothermal iron-oxide mats fill important gaps in the evolutionary history of Archaea.</title>
        <authorList>
            <person name="Jay Z.J."/>
            <person name="Beam J.P."/>
            <person name="Dlakic M."/>
            <person name="Rusch D.B."/>
            <person name="Kozubal M.A."/>
            <person name="Inskeep W.P."/>
        </authorList>
    </citation>
    <scope>NUCLEOTIDE SEQUENCE [LARGE SCALE GENOMIC DNA]</scope>
    <source>
        <strain evidence="14">OSP_D</strain>
    </source>
</reference>
<comment type="catalytic activity">
    <reaction evidence="10">
        <text>2 pyruvate + H(+) = (2S)-2-acetolactate + CO2</text>
        <dbReference type="Rhea" id="RHEA:25249"/>
        <dbReference type="ChEBI" id="CHEBI:15361"/>
        <dbReference type="ChEBI" id="CHEBI:15378"/>
        <dbReference type="ChEBI" id="CHEBI:16526"/>
        <dbReference type="ChEBI" id="CHEBI:58476"/>
        <dbReference type="EC" id="2.2.1.6"/>
    </reaction>
</comment>
<dbReference type="PANTHER" id="PTHR18968:SF13">
    <property type="entry name" value="ACETOLACTATE SYNTHASE CATALYTIC SUBUNIT, MITOCHONDRIAL"/>
    <property type="match status" value="1"/>
</dbReference>
<dbReference type="GO" id="GO:0005948">
    <property type="term" value="C:acetolactate synthase complex"/>
    <property type="evidence" value="ECO:0007669"/>
    <property type="project" value="TreeGrafter"/>
</dbReference>
<comment type="caution">
    <text evidence="14">The sequence shown here is derived from an EMBL/GenBank/DDBJ whole genome shotgun (WGS) entry which is preliminary data.</text>
</comment>
<dbReference type="FunFam" id="3.40.50.970:FF:000007">
    <property type="entry name" value="Acetolactate synthase"/>
    <property type="match status" value="1"/>
</dbReference>
<dbReference type="SUPFAM" id="SSF52467">
    <property type="entry name" value="DHS-like NAD/FAD-binding domain"/>
    <property type="match status" value="1"/>
</dbReference>
<feature type="domain" description="Thiamine pyrophosphate enzyme central" evidence="11">
    <location>
        <begin position="190"/>
        <end position="324"/>
    </location>
</feature>
<evidence type="ECO:0000256" key="3">
    <source>
        <dbReference type="ARBA" id="ARBA00007812"/>
    </source>
</evidence>
<dbReference type="InterPro" id="IPR029035">
    <property type="entry name" value="DHS-like_NAD/FAD-binding_dom"/>
</dbReference>
<proteinExistence type="inferred from homology"/>
<dbReference type="UniPathway" id="UPA00049">
    <property type="reaction ID" value="UER00059"/>
</dbReference>
<evidence type="ECO:0000256" key="2">
    <source>
        <dbReference type="ARBA" id="ARBA00005025"/>
    </source>
</evidence>
<dbReference type="GO" id="GO:0009099">
    <property type="term" value="P:L-valine biosynthetic process"/>
    <property type="evidence" value="ECO:0007669"/>
    <property type="project" value="UniProtKB-UniPathway"/>
</dbReference>
<protein>
    <recommendedName>
        <fullName evidence="10">Acetolactate synthase</fullName>
        <ecNumber evidence="10">2.2.1.6</ecNumber>
    </recommendedName>
</protein>
<dbReference type="Pfam" id="PF00205">
    <property type="entry name" value="TPP_enzyme_M"/>
    <property type="match status" value="1"/>
</dbReference>
<keyword evidence="7 10" id="KW-0460">Magnesium</keyword>
<gene>
    <name evidence="14" type="ORF">B9Q01_00145</name>
</gene>
<dbReference type="Gene3D" id="3.40.50.970">
    <property type="match status" value="2"/>
</dbReference>
<dbReference type="Pfam" id="PF02775">
    <property type="entry name" value="TPP_enzyme_C"/>
    <property type="match status" value="1"/>
</dbReference>
<evidence type="ECO:0000256" key="6">
    <source>
        <dbReference type="ARBA" id="ARBA00022723"/>
    </source>
</evidence>
<evidence type="ECO:0000256" key="9">
    <source>
        <dbReference type="ARBA" id="ARBA00023304"/>
    </source>
</evidence>
<feature type="domain" description="Thiamine pyrophosphate enzyme N-terminal TPP-binding" evidence="13">
    <location>
        <begin position="1"/>
        <end position="115"/>
    </location>
</feature>
<evidence type="ECO:0000256" key="8">
    <source>
        <dbReference type="ARBA" id="ARBA00023052"/>
    </source>
</evidence>
<evidence type="ECO:0000256" key="7">
    <source>
        <dbReference type="ARBA" id="ARBA00022842"/>
    </source>
</evidence>
<evidence type="ECO:0000256" key="4">
    <source>
        <dbReference type="ARBA" id="ARBA00022605"/>
    </source>
</evidence>